<organism evidence="2 3">
    <name type="scientific">Buddleja alternifolia</name>
    <dbReference type="NCBI Taxonomy" id="168488"/>
    <lineage>
        <taxon>Eukaryota</taxon>
        <taxon>Viridiplantae</taxon>
        <taxon>Streptophyta</taxon>
        <taxon>Embryophyta</taxon>
        <taxon>Tracheophyta</taxon>
        <taxon>Spermatophyta</taxon>
        <taxon>Magnoliopsida</taxon>
        <taxon>eudicotyledons</taxon>
        <taxon>Gunneridae</taxon>
        <taxon>Pentapetalae</taxon>
        <taxon>asterids</taxon>
        <taxon>lamiids</taxon>
        <taxon>Lamiales</taxon>
        <taxon>Scrophulariaceae</taxon>
        <taxon>Buddlejeae</taxon>
        <taxon>Buddleja</taxon>
    </lineage>
</organism>
<dbReference type="AlphaFoldDB" id="A0AAV6XBJ8"/>
<dbReference type="EMBL" id="WHWC01000009">
    <property type="protein sequence ID" value="KAG8376600.1"/>
    <property type="molecule type" value="Genomic_DNA"/>
</dbReference>
<dbReference type="GO" id="GO:0009733">
    <property type="term" value="P:response to auxin"/>
    <property type="evidence" value="ECO:0007669"/>
    <property type="project" value="InterPro"/>
</dbReference>
<gene>
    <name evidence="2" type="ORF">BUALT_Bualt09G0080400</name>
</gene>
<dbReference type="PANTHER" id="PTHR31374">
    <property type="entry name" value="AUXIN-INDUCED PROTEIN-LIKE-RELATED"/>
    <property type="match status" value="1"/>
</dbReference>
<dbReference type="Proteomes" id="UP000826271">
    <property type="component" value="Unassembled WGS sequence"/>
</dbReference>
<proteinExistence type="inferred from homology"/>
<name>A0AAV6XBJ8_9LAMI</name>
<comment type="similarity">
    <text evidence="1">Belongs to the ARG7 family.</text>
</comment>
<protein>
    <submittedName>
        <fullName evidence="2">Uncharacterized protein</fullName>
    </submittedName>
</protein>
<evidence type="ECO:0000313" key="2">
    <source>
        <dbReference type="EMBL" id="KAG8376600.1"/>
    </source>
</evidence>
<dbReference type="PANTHER" id="PTHR31374:SF19">
    <property type="entry name" value="F8A24.8 PROTEIN"/>
    <property type="match status" value="1"/>
</dbReference>
<sequence length="204" mass="23516">MLNRILTSSAQYNTSPSIIDHDHDNDENTLPKDVKEGHFAVHTVDDGELTRFVIELSYLANPDFLELLQQAEEEFGFKQIAERKKCLTSVKLFVKKMQNHLQLSRSLDIFRGVEFEEVENVPEDVKEGHFAIVAAKNEKPIRFVVELCVLQHPAFLKLLQMAEEEYGFQQKGALAVPCRPDELRRILQDKIWKKATNARDYSVC</sequence>
<accession>A0AAV6XBJ8</accession>
<comment type="caution">
    <text evidence="2">The sequence shown here is derived from an EMBL/GenBank/DDBJ whole genome shotgun (WGS) entry which is preliminary data.</text>
</comment>
<dbReference type="InterPro" id="IPR003676">
    <property type="entry name" value="SAUR_fam"/>
</dbReference>
<evidence type="ECO:0000313" key="3">
    <source>
        <dbReference type="Proteomes" id="UP000826271"/>
    </source>
</evidence>
<keyword evidence="3" id="KW-1185">Reference proteome</keyword>
<evidence type="ECO:0000256" key="1">
    <source>
        <dbReference type="ARBA" id="ARBA00006974"/>
    </source>
</evidence>
<dbReference type="Pfam" id="PF02519">
    <property type="entry name" value="Auxin_inducible"/>
    <property type="match status" value="2"/>
</dbReference>
<reference evidence="2" key="1">
    <citation type="submission" date="2019-10" db="EMBL/GenBank/DDBJ databases">
        <authorList>
            <person name="Zhang R."/>
            <person name="Pan Y."/>
            <person name="Wang J."/>
            <person name="Ma R."/>
            <person name="Yu S."/>
        </authorList>
    </citation>
    <scope>NUCLEOTIDE SEQUENCE</scope>
    <source>
        <strain evidence="2">LA-IB0</strain>
        <tissue evidence="2">Leaf</tissue>
    </source>
</reference>